<accession>H2C0D5</accession>
<dbReference type="EMBL" id="JH597752">
    <property type="protein sequence ID" value="EHP71334.1"/>
    <property type="molecule type" value="Genomic_DNA"/>
</dbReference>
<dbReference type="STRING" id="671065.MetMK1DRAFT_00000050"/>
<proteinExistence type="predicted"/>
<dbReference type="eggNOG" id="arCOG01817">
    <property type="taxonomic scope" value="Archaea"/>
</dbReference>
<organism evidence="1 2">
    <name type="scientific">Metallosphaera yellowstonensis MK1</name>
    <dbReference type="NCBI Taxonomy" id="671065"/>
    <lineage>
        <taxon>Archaea</taxon>
        <taxon>Thermoproteota</taxon>
        <taxon>Thermoprotei</taxon>
        <taxon>Sulfolobales</taxon>
        <taxon>Sulfolobaceae</taxon>
        <taxon>Metallosphaera</taxon>
    </lineage>
</organism>
<keyword evidence="2" id="KW-1185">Reference proteome</keyword>
<evidence type="ECO:0000313" key="1">
    <source>
        <dbReference type="EMBL" id="EHP71334.1"/>
    </source>
</evidence>
<reference evidence="1 2" key="1">
    <citation type="submission" date="2012-01" db="EMBL/GenBank/DDBJ databases">
        <title>Improved High-Quality Draft sequence of Metallosphaera yellowstonensis MK1.</title>
        <authorList>
            <consortium name="US DOE Joint Genome Institute"/>
            <person name="Lucas S."/>
            <person name="Han J."/>
            <person name="Cheng J.-F."/>
            <person name="Goodwin L."/>
            <person name="Pitluck S."/>
            <person name="Peters L."/>
            <person name="Teshima H."/>
            <person name="Detter J.C."/>
            <person name="Han C."/>
            <person name="Tapia R."/>
            <person name="Land M."/>
            <person name="Hauser L."/>
            <person name="Kyrpides N."/>
            <person name="Kozubal M."/>
            <person name="Macur R.E."/>
            <person name="Jay Z."/>
            <person name="Inskeep W."/>
            <person name="Woyke T."/>
        </authorList>
    </citation>
    <scope>NUCLEOTIDE SEQUENCE [LARGE SCALE GENOMIC DNA]</scope>
    <source>
        <strain evidence="1 2">MK1</strain>
    </source>
</reference>
<dbReference type="AlphaFoldDB" id="H2C0D5"/>
<feature type="non-terminal residue" evidence="1">
    <location>
        <position position="53"/>
    </location>
</feature>
<name>H2C0D5_9CREN</name>
<sequence>MIEPKDIKVTRPKYSGDVLMSYVLKGIYEQYDVAFPKATLVRNEDGVFYNIEE</sequence>
<protein>
    <submittedName>
        <fullName evidence="1">Uncharacterized protein</fullName>
    </submittedName>
</protein>
<dbReference type="Proteomes" id="UP000003980">
    <property type="component" value="Unassembled WGS sequence"/>
</dbReference>
<dbReference type="HOGENOM" id="CLU_3072931_0_0_2"/>
<evidence type="ECO:0000313" key="2">
    <source>
        <dbReference type="Proteomes" id="UP000003980"/>
    </source>
</evidence>
<gene>
    <name evidence="1" type="ORF">MetMK1DRAFT_00000050</name>
</gene>